<reference evidence="2 3" key="1">
    <citation type="submission" date="2020-08" db="EMBL/GenBank/DDBJ databases">
        <title>Genomic Encyclopedia of Type Strains, Phase IV (KMG-IV): sequencing the most valuable type-strain genomes for metagenomic binning, comparative biology and taxonomic classification.</title>
        <authorList>
            <person name="Goeker M."/>
        </authorList>
    </citation>
    <scope>NUCLEOTIDE SEQUENCE [LARGE SCALE GENOMIC DNA]</scope>
    <source>
        <strain evidence="2 3">DSM 11490</strain>
    </source>
</reference>
<sequence length="180" mass="19910">MATKQKTLQDAFYETLKDVYYAERQSVRALKKSAKSAEHEELRQAFETHAEESATQVERLQQVFDIIGKPARGKTCEAMQGLTSEMEEDLEDFEDSPAADAVLAACAQAIEHYEIARYGTLKTWATQLGYADAAKLLDETLQEEKKTDQLLTQLAERINAEGSESAEADAAKGKGGRKSA</sequence>
<dbReference type="AlphaFoldDB" id="A0AA40S398"/>
<keyword evidence="3" id="KW-1185">Reference proteome</keyword>
<dbReference type="Gene3D" id="1.20.1260.10">
    <property type="match status" value="1"/>
</dbReference>
<accession>A0AA40S398</accession>
<feature type="region of interest" description="Disordered" evidence="1">
    <location>
        <begin position="158"/>
        <end position="180"/>
    </location>
</feature>
<dbReference type="Proteomes" id="UP000543554">
    <property type="component" value="Unassembled WGS sequence"/>
</dbReference>
<dbReference type="InterPro" id="IPR009078">
    <property type="entry name" value="Ferritin-like_SF"/>
</dbReference>
<protein>
    <submittedName>
        <fullName evidence="2">Ferritin-like metal-binding protein YciE</fullName>
    </submittedName>
</protein>
<evidence type="ECO:0000313" key="3">
    <source>
        <dbReference type="Proteomes" id="UP000543554"/>
    </source>
</evidence>
<name>A0AA40S398_9HYPH</name>
<evidence type="ECO:0000313" key="2">
    <source>
        <dbReference type="EMBL" id="MBA8913781.1"/>
    </source>
</evidence>
<dbReference type="PANTHER" id="PTHR30565:SF9">
    <property type="entry name" value="PROTEIN YCIF"/>
    <property type="match status" value="1"/>
</dbReference>
<dbReference type="InterPro" id="IPR012347">
    <property type="entry name" value="Ferritin-like"/>
</dbReference>
<dbReference type="InterPro" id="IPR010287">
    <property type="entry name" value="DUF892_YciF-like"/>
</dbReference>
<dbReference type="SUPFAM" id="SSF47240">
    <property type="entry name" value="Ferritin-like"/>
    <property type="match status" value="1"/>
</dbReference>
<proteinExistence type="predicted"/>
<evidence type="ECO:0000256" key="1">
    <source>
        <dbReference type="SAM" id="MobiDB-lite"/>
    </source>
</evidence>
<dbReference type="Pfam" id="PF05974">
    <property type="entry name" value="DUF892"/>
    <property type="match status" value="1"/>
</dbReference>
<organism evidence="2 3">
    <name type="scientific">Methylorubrum thiocyanatum</name>
    <dbReference type="NCBI Taxonomy" id="47958"/>
    <lineage>
        <taxon>Bacteria</taxon>
        <taxon>Pseudomonadati</taxon>
        <taxon>Pseudomonadota</taxon>
        <taxon>Alphaproteobacteria</taxon>
        <taxon>Hyphomicrobiales</taxon>
        <taxon>Methylobacteriaceae</taxon>
        <taxon>Methylorubrum</taxon>
    </lineage>
</organism>
<comment type="caution">
    <text evidence="2">The sequence shown here is derived from an EMBL/GenBank/DDBJ whole genome shotgun (WGS) entry which is preliminary data.</text>
</comment>
<dbReference type="EMBL" id="JACJIB010000004">
    <property type="protein sequence ID" value="MBA8913781.1"/>
    <property type="molecule type" value="Genomic_DNA"/>
</dbReference>
<dbReference type="InterPro" id="IPR047114">
    <property type="entry name" value="YciF"/>
</dbReference>
<dbReference type="PANTHER" id="PTHR30565">
    <property type="entry name" value="PROTEIN YCIF"/>
    <property type="match status" value="1"/>
</dbReference>
<dbReference type="RefSeq" id="WP_182555319.1">
    <property type="nucleotide sequence ID" value="NZ_BPRF01000021.1"/>
</dbReference>
<gene>
    <name evidence="2" type="ORF">HNR51_002864</name>
</gene>